<evidence type="ECO:0000256" key="1">
    <source>
        <dbReference type="SAM" id="MobiDB-lite"/>
    </source>
</evidence>
<keyword evidence="4" id="KW-1185">Reference proteome</keyword>
<keyword evidence="2" id="KW-1133">Transmembrane helix</keyword>
<feature type="transmembrane region" description="Helical" evidence="2">
    <location>
        <begin position="30"/>
        <end position="52"/>
    </location>
</feature>
<feature type="region of interest" description="Disordered" evidence="1">
    <location>
        <begin position="96"/>
        <end position="143"/>
    </location>
</feature>
<reference evidence="3 4" key="1">
    <citation type="submission" date="2016-10" db="EMBL/GenBank/DDBJ databases">
        <authorList>
            <person name="de Groot N.N."/>
        </authorList>
    </citation>
    <scope>NUCLEOTIDE SEQUENCE [LARGE SCALE GENOMIC DNA]</scope>
    <source>
        <strain evidence="3 4">CGMCC 4.2022</strain>
    </source>
</reference>
<evidence type="ECO:0008006" key="5">
    <source>
        <dbReference type="Google" id="ProtNLM"/>
    </source>
</evidence>
<keyword evidence="2" id="KW-0472">Membrane</keyword>
<dbReference type="RefSeq" id="WP_093786571.1">
    <property type="nucleotide sequence ID" value="NZ_FNIE01000011.1"/>
</dbReference>
<accession>A0A1H0L0I8</accession>
<feature type="transmembrane region" description="Helical" evidence="2">
    <location>
        <begin position="72"/>
        <end position="93"/>
    </location>
</feature>
<dbReference type="STRING" id="310781.SAMN05216259_11138"/>
<gene>
    <name evidence="3" type="ORF">SAMN05216259_11138</name>
</gene>
<sequence length="158" mass="16157">MLTDLLCAALTAGGLALAVATAYRRRFRAAIRTAAVALLPFGLALAGLVTLGRRVGTAVGDWATDLVFKPSVWFGFAVLACSAVLYGASRLFAGRGGSAERGRGRTAEPAAVPGASAPALAAGRGTEPARSGRRGRGSADSGLQEFADVEEILKRRGI</sequence>
<dbReference type="Proteomes" id="UP000199341">
    <property type="component" value="Unassembled WGS sequence"/>
</dbReference>
<evidence type="ECO:0000313" key="4">
    <source>
        <dbReference type="Proteomes" id="UP000199341"/>
    </source>
</evidence>
<name>A0A1H0L0I8_9ACTN</name>
<dbReference type="AlphaFoldDB" id="A0A1H0L0I8"/>
<feature type="compositionally biased region" description="Low complexity" evidence="1">
    <location>
        <begin position="107"/>
        <end position="125"/>
    </location>
</feature>
<keyword evidence="2" id="KW-0812">Transmembrane</keyword>
<feature type="transmembrane region" description="Helical" evidence="2">
    <location>
        <begin position="6"/>
        <end position="23"/>
    </location>
</feature>
<protein>
    <recommendedName>
        <fullName evidence="5">Cellulose synthase</fullName>
    </recommendedName>
</protein>
<proteinExistence type="predicted"/>
<evidence type="ECO:0000256" key="2">
    <source>
        <dbReference type="SAM" id="Phobius"/>
    </source>
</evidence>
<organism evidence="3 4">
    <name type="scientific">Actinacidiphila guanduensis</name>
    <dbReference type="NCBI Taxonomy" id="310781"/>
    <lineage>
        <taxon>Bacteria</taxon>
        <taxon>Bacillati</taxon>
        <taxon>Actinomycetota</taxon>
        <taxon>Actinomycetes</taxon>
        <taxon>Kitasatosporales</taxon>
        <taxon>Streptomycetaceae</taxon>
        <taxon>Actinacidiphila</taxon>
    </lineage>
</organism>
<dbReference type="EMBL" id="FNIE01000011">
    <property type="protein sequence ID" value="SDO61794.1"/>
    <property type="molecule type" value="Genomic_DNA"/>
</dbReference>
<evidence type="ECO:0000313" key="3">
    <source>
        <dbReference type="EMBL" id="SDO61794.1"/>
    </source>
</evidence>
<dbReference type="OrthoDB" id="3874288at2"/>